<proteinExistence type="predicted"/>
<feature type="domain" description="Glycosyl transferase family 1" evidence="2">
    <location>
        <begin position="178"/>
        <end position="334"/>
    </location>
</feature>
<dbReference type="Gene3D" id="3.40.50.2000">
    <property type="entry name" value="Glycogen Phosphorylase B"/>
    <property type="match status" value="2"/>
</dbReference>
<dbReference type="CDD" id="cd03801">
    <property type="entry name" value="GT4_PimA-like"/>
    <property type="match status" value="1"/>
</dbReference>
<dbReference type="PANTHER" id="PTHR46401:SF2">
    <property type="entry name" value="GLYCOSYLTRANSFERASE WBBK-RELATED"/>
    <property type="match status" value="1"/>
</dbReference>
<evidence type="ECO:0000259" key="2">
    <source>
        <dbReference type="Pfam" id="PF00534"/>
    </source>
</evidence>
<evidence type="ECO:0000313" key="3">
    <source>
        <dbReference type="EMBL" id="EHQ27718.1"/>
    </source>
</evidence>
<reference evidence="3" key="1">
    <citation type="submission" date="2011-09" db="EMBL/GenBank/DDBJ databases">
        <title>The permanent draft genome of Mucilaginibacter paludis DSM 18603.</title>
        <authorList>
            <consortium name="US DOE Joint Genome Institute (JGI-PGF)"/>
            <person name="Lucas S."/>
            <person name="Han J."/>
            <person name="Lapidus A."/>
            <person name="Bruce D."/>
            <person name="Goodwin L."/>
            <person name="Pitluck S."/>
            <person name="Peters L."/>
            <person name="Kyrpides N."/>
            <person name="Mavromatis K."/>
            <person name="Ivanova N."/>
            <person name="Mikhailova N."/>
            <person name="Held B."/>
            <person name="Detter J.C."/>
            <person name="Tapia R."/>
            <person name="Han C."/>
            <person name="Land M."/>
            <person name="Hauser L."/>
            <person name="Markowitz V."/>
            <person name="Cheng J.-F."/>
            <person name="Hugenholtz P."/>
            <person name="Woyke T."/>
            <person name="Wu D."/>
            <person name="Tindall B."/>
            <person name="Brambilla E."/>
            <person name="Klenk H.-P."/>
            <person name="Eisen J.A."/>
        </authorList>
    </citation>
    <scope>NUCLEOTIDE SEQUENCE [LARGE SCALE GENOMIC DNA]</scope>
    <source>
        <strain evidence="3">DSM 18603</strain>
    </source>
</reference>
<dbReference type="EMBL" id="CM001403">
    <property type="protein sequence ID" value="EHQ27718.1"/>
    <property type="molecule type" value="Genomic_DNA"/>
</dbReference>
<dbReference type="Pfam" id="PF00534">
    <property type="entry name" value="Glycos_transf_1"/>
    <property type="match status" value="1"/>
</dbReference>
<gene>
    <name evidence="3" type="ORF">Mucpa_3620</name>
</gene>
<keyword evidence="4" id="KW-1185">Reference proteome</keyword>
<dbReference type="InterPro" id="IPR001296">
    <property type="entry name" value="Glyco_trans_1"/>
</dbReference>
<dbReference type="HOGENOM" id="CLU_771017_0_0_10"/>
<dbReference type="SUPFAM" id="SSF53756">
    <property type="entry name" value="UDP-Glycosyltransferase/glycogen phosphorylase"/>
    <property type="match status" value="1"/>
</dbReference>
<dbReference type="OrthoDB" id="9787111at2"/>
<dbReference type="GO" id="GO:0016757">
    <property type="term" value="F:glycosyltransferase activity"/>
    <property type="evidence" value="ECO:0007669"/>
    <property type="project" value="InterPro"/>
</dbReference>
<sequence>MKRVIAVKISNKYGEDAEIFNQSLISLVKDGFHVDLITSEPSNTLRFSDKVKKHLVRNHQTNNGFLKVIYYLISQLQLFFMVLKMSKPGDTVYVSSTSPFIAALAAKINSAKVFYHIQNTPVHPDLKDKFLIYMTNITANHVIFTSASLKLRLNLTVKKQTVIYHTPSADFIRNRIAPETNYTNKPFAVVMITPLKAYKGIAEFVKLAKQLPDMLFELVITSDFDQVKNFEPLNTKLPNLYIFNKTANFQSFFDLASVVINLSDTDQYLESFDVNILRAMYYGKPVIVPEHGGLIELINPKKHGIAMDSKNLDVIAHALRVLSTDQLLYNQISTACLKHAALFTPDRFNKQISSLFNGHMQVVYSNLDQLFGNKFLSTASLN</sequence>
<accession>H1YJ23</accession>
<dbReference type="STRING" id="714943.Mucpa_3620"/>
<evidence type="ECO:0000313" key="4">
    <source>
        <dbReference type="Proteomes" id="UP000002774"/>
    </source>
</evidence>
<dbReference type="AlphaFoldDB" id="H1YJ23"/>
<dbReference type="eggNOG" id="COG0438">
    <property type="taxonomic scope" value="Bacteria"/>
</dbReference>
<dbReference type="Proteomes" id="UP000002774">
    <property type="component" value="Chromosome"/>
</dbReference>
<protein>
    <submittedName>
        <fullName evidence="3">Glycosyl transferase group 1</fullName>
    </submittedName>
</protein>
<organism evidence="3 4">
    <name type="scientific">Mucilaginibacter paludis DSM 18603</name>
    <dbReference type="NCBI Taxonomy" id="714943"/>
    <lineage>
        <taxon>Bacteria</taxon>
        <taxon>Pseudomonadati</taxon>
        <taxon>Bacteroidota</taxon>
        <taxon>Sphingobacteriia</taxon>
        <taxon>Sphingobacteriales</taxon>
        <taxon>Sphingobacteriaceae</taxon>
        <taxon>Mucilaginibacter</taxon>
    </lineage>
</organism>
<dbReference type="RefSeq" id="WP_008508271.1">
    <property type="nucleotide sequence ID" value="NZ_CM001403.1"/>
</dbReference>
<keyword evidence="1 3" id="KW-0808">Transferase</keyword>
<name>H1YJ23_9SPHI</name>
<dbReference type="GO" id="GO:0009103">
    <property type="term" value="P:lipopolysaccharide biosynthetic process"/>
    <property type="evidence" value="ECO:0007669"/>
    <property type="project" value="TreeGrafter"/>
</dbReference>
<dbReference type="PANTHER" id="PTHR46401">
    <property type="entry name" value="GLYCOSYLTRANSFERASE WBBK-RELATED"/>
    <property type="match status" value="1"/>
</dbReference>
<evidence type="ECO:0000256" key="1">
    <source>
        <dbReference type="ARBA" id="ARBA00022679"/>
    </source>
</evidence>